<evidence type="ECO:0000313" key="2">
    <source>
        <dbReference type="EMBL" id="PBD18671.1"/>
    </source>
</evidence>
<feature type="region of interest" description="Disordered" evidence="1">
    <location>
        <begin position="401"/>
        <end position="422"/>
    </location>
</feature>
<dbReference type="EMBL" id="NTHN01000208">
    <property type="protein sequence ID" value="PBD18671.1"/>
    <property type="molecule type" value="Genomic_DNA"/>
</dbReference>
<dbReference type="OrthoDB" id="7877023at2"/>
<feature type="compositionally biased region" description="Basic and acidic residues" evidence="1">
    <location>
        <begin position="404"/>
        <end position="415"/>
    </location>
</feature>
<gene>
    <name evidence="2" type="ORF">CLG85_13415</name>
</gene>
<evidence type="ECO:0000256" key="1">
    <source>
        <dbReference type="SAM" id="MobiDB-lite"/>
    </source>
</evidence>
<reference evidence="2" key="1">
    <citation type="submission" date="2017-09" db="EMBL/GenBank/DDBJ databases">
        <title>Yangia sp. SAOS 153D whole genome sequencing.</title>
        <authorList>
            <person name="Verma A."/>
            <person name="Krishnamurthi S."/>
        </authorList>
    </citation>
    <scope>NUCLEOTIDE SEQUENCE [LARGE SCALE GENOMIC DNA]</scope>
    <source>
        <strain evidence="2">SAOS 153D</strain>
    </source>
</reference>
<sequence>MASLATFNFKLSQLYPGAGKYHLNTCANPDCSNFGQPLTDSAARRKTWNETRPDLTLEQLDIVAKHGPGAYKLSGADKKHRRVSCAFQYQRAPHVWADQRTVRCQGHTSEGKVCNSAFSIKSPAHLDEEVARLRNHNGILDGPACGACGTRFLAAPEDFSLNGAHQRIRDSKGKAMKKKATPKAVRVLHKPCKGKKGARFSISLPHAGQKTTSDNLRILGAVLNSAGITDIQRMLGTAATGKAIGFSRIYDRIAWLEEVFLAYEREMLRRWREKIERSGQQVEHCLSHDDMVLSVNWETATDQRITQLNCAITADAKSGYVYRMDVDFDPRVKPLDLFNQTYTDGQGGPKNLSESYPGSKFETAPKFSWQRPTGRLHEPQFFAACVNELEAFRVRARRRMPKRSKADANARDDLTVRVNGMK</sequence>
<accession>A0A2A3JU22</accession>
<proteinExistence type="predicted"/>
<dbReference type="AlphaFoldDB" id="A0A2A3JU22"/>
<name>A0A2A3JU22_9RHOB</name>
<organism evidence="2">
    <name type="scientific">Alloyangia mangrovi</name>
    <dbReference type="NCBI Taxonomy" id="1779329"/>
    <lineage>
        <taxon>Bacteria</taxon>
        <taxon>Pseudomonadati</taxon>
        <taxon>Pseudomonadota</taxon>
        <taxon>Alphaproteobacteria</taxon>
        <taxon>Rhodobacterales</taxon>
        <taxon>Roseobacteraceae</taxon>
        <taxon>Alloyangia</taxon>
    </lineage>
</organism>
<protein>
    <submittedName>
        <fullName evidence="2">Uncharacterized protein</fullName>
    </submittedName>
</protein>
<comment type="caution">
    <text evidence="2">The sequence shown here is derived from an EMBL/GenBank/DDBJ whole genome shotgun (WGS) entry which is preliminary data.</text>
</comment>